<feature type="region of interest" description="Disordered" evidence="8">
    <location>
        <begin position="223"/>
        <end position="247"/>
    </location>
</feature>
<accession>A0ABV1EQH1</accession>
<keyword evidence="3 7" id="KW-0805">Transcription regulation</keyword>
<evidence type="ECO:0000313" key="10">
    <source>
        <dbReference type="EMBL" id="MEQ2456250.1"/>
    </source>
</evidence>
<name>A0ABV1EQH1_9FIRM</name>
<dbReference type="PANTHER" id="PTHR30376:SF3">
    <property type="entry name" value="RNA POLYMERASE SIGMA FACTOR RPOH"/>
    <property type="match status" value="1"/>
</dbReference>
<evidence type="ECO:0000256" key="2">
    <source>
        <dbReference type="ARBA" id="ARBA00022969"/>
    </source>
</evidence>
<dbReference type="PROSITE" id="PS00716">
    <property type="entry name" value="SIGMA70_2"/>
    <property type="match status" value="1"/>
</dbReference>
<evidence type="ECO:0000259" key="9">
    <source>
        <dbReference type="PROSITE" id="PS50943"/>
    </source>
</evidence>
<dbReference type="InterPro" id="IPR014284">
    <property type="entry name" value="RNA_pol_sigma-70_dom"/>
</dbReference>
<comment type="similarity">
    <text evidence="1 7">Belongs to the sigma-70 factor family.</text>
</comment>
<keyword evidence="11" id="KW-1185">Reference proteome</keyword>
<dbReference type="PRINTS" id="PR00046">
    <property type="entry name" value="SIGMA70FCT"/>
</dbReference>
<dbReference type="Proteomes" id="UP001440599">
    <property type="component" value="Unassembled WGS sequence"/>
</dbReference>
<dbReference type="InterPro" id="IPR050813">
    <property type="entry name" value="Sigma-70_Factor"/>
</dbReference>
<feature type="domain" description="HTH cro/C1-type" evidence="9">
    <location>
        <begin position="195"/>
        <end position="216"/>
    </location>
</feature>
<keyword evidence="6 7" id="KW-0804">Transcription</keyword>
<dbReference type="InterPro" id="IPR007630">
    <property type="entry name" value="RNA_pol_sigma70_r4"/>
</dbReference>
<evidence type="ECO:0000256" key="1">
    <source>
        <dbReference type="ARBA" id="ARBA00007788"/>
    </source>
</evidence>
<keyword evidence="4 7" id="KW-0731">Sigma factor</keyword>
<evidence type="ECO:0000256" key="3">
    <source>
        <dbReference type="ARBA" id="ARBA00023015"/>
    </source>
</evidence>
<dbReference type="PIRSF" id="PIRSF000770">
    <property type="entry name" value="RNA_pol_sigma-SigE/K"/>
    <property type="match status" value="1"/>
</dbReference>
<dbReference type="SUPFAM" id="SSF88659">
    <property type="entry name" value="Sigma3 and sigma4 domains of RNA polymerase sigma factors"/>
    <property type="match status" value="1"/>
</dbReference>
<evidence type="ECO:0000256" key="8">
    <source>
        <dbReference type="SAM" id="MobiDB-lite"/>
    </source>
</evidence>
<dbReference type="SUPFAM" id="SSF88946">
    <property type="entry name" value="Sigma2 domain of RNA polymerase sigma factors"/>
    <property type="match status" value="1"/>
</dbReference>
<proteinExistence type="inferred from homology"/>
<evidence type="ECO:0000256" key="6">
    <source>
        <dbReference type="ARBA" id="ARBA00023163"/>
    </source>
</evidence>
<keyword evidence="5 7" id="KW-0238">DNA-binding</keyword>
<dbReference type="Gene3D" id="1.10.10.10">
    <property type="entry name" value="Winged helix-like DNA-binding domain superfamily/Winged helix DNA-binding domain"/>
    <property type="match status" value="1"/>
</dbReference>
<dbReference type="PROSITE" id="PS50943">
    <property type="entry name" value="HTH_CROC1"/>
    <property type="match status" value="1"/>
</dbReference>
<reference evidence="10 11" key="1">
    <citation type="submission" date="2024-03" db="EMBL/GenBank/DDBJ databases">
        <title>Human intestinal bacterial collection.</title>
        <authorList>
            <person name="Pauvert C."/>
            <person name="Hitch T.C.A."/>
            <person name="Clavel T."/>
        </authorList>
    </citation>
    <scope>NUCLEOTIDE SEQUENCE [LARGE SCALE GENOMIC DNA]</scope>
    <source>
        <strain evidence="10 11">CLA-AP-H34</strain>
    </source>
</reference>
<dbReference type="NCBIfam" id="NF004471">
    <property type="entry name" value="PRK05803.1"/>
    <property type="match status" value="1"/>
</dbReference>
<dbReference type="NCBIfam" id="TIGR02937">
    <property type="entry name" value="sigma70-ECF"/>
    <property type="match status" value="1"/>
</dbReference>
<dbReference type="InterPro" id="IPR007627">
    <property type="entry name" value="RNA_pol_sigma70_r2"/>
</dbReference>
<dbReference type="RefSeq" id="WP_349139836.1">
    <property type="nucleotide sequence ID" value="NZ_JBBMFT010000003.1"/>
</dbReference>
<dbReference type="InterPro" id="IPR013324">
    <property type="entry name" value="RNA_pol_sigma_r3/r4-like"/>
</dbReference>
<dbReference type="Pfam" id="PF04545">
    <property type="entry name" value="Sigma70_r4"/>
    <property type="match status" value="1"/>
</dbReference>
<organism evidence="10 11">
    <name type="scientific">Flavonifractor hominis</name>
    <dbReference type="NCBI Taxonomy" id="3133178"/>
    <lineage>
        <taxon>Bacteria</taxon>
        <taxon>Bacillati</taxon>
        <taxon>Bacillota</taxon>
        <taxon>Clostridia</taxon>
        <taxon>Eubacteriales</taxon>
        <taxon>Oscillospiraceae</taxon>
        <taxon>Flavonifractor</taxon>
    </lineage>
</organism>
<keyword evidence="2" id="KW-0749">Sporulation</keyword>
<dbReference type="InterPro" id="IPR001387">
    <property type="entry name" value="Cro/C1-type_HTH"/>
</dbReference>
<sequence>MLSAWILLMLNSLFFTLRLSSGGSGSFPKPLKAAEERMYLERFAQGDLEARNILIEHNLRLVAHIIKKYYTPNGDQDDLISIGTIGLIKGISTFKLDKNIRLATYASRCIENEILMYFRAQRKNQGEVSLSDSIDSDDGSSLSLMDTICVDDNMLEEMDVRDSCVKVRKCVKNCLDKREAMVVILRYGLSGRKPLTQREIAEQCGISRSYVSRIEKKALKKLETAMQQPERERKTDVQKKALRKEME</sequence>
<dbReference type="PROSITE" id="PS00715">
    <property type="entry name" value="SIGMA70_1"/>
    <property type="match status" value="1"/>
</dbReference>
<evidence type="ECO:0000256" key="7">
    <source>
        <dbReference type="RuleBase" id="RU362124"/>
    </source>
</evidence>
<comment type="function">
    <text evidence="7">Sigma factors are initiation factors that promote the attachment of RNA polymerase to specific initiation sites and are then released.</text>
</comment>
<dbReference type="PANTHER" id="PTHR30376">
    <property type="entry name" value="SIGMA FACTOR RPOH HEAT SHOCK RELATED"/>
    <property type="match status" value="1"/>
</dbReference>
<dbReference type="Pfam" id="PF04542">
    <property type="entry name" value="Sigma70_r2"/>
    <property type="match status" value="1"/>
</dbReference>
<evidence type="ECO:0000256" key="5">
    <source>
        <dbReference type="ARBA" id="ARBA00023125"/>
    </source>
</evidence>
<dbReference type="CDD" id="cd06171">
    <property type="entry name" value="Sigma70_r4"/>
    <property type="match status" value="1"/>
</dbReference>
<dbReference type="InterPro" id="IPR036388">
    <property type="entry name" value="WH-like_DNA-bd_sf"/>
</dbReference>
<dbReference type="Gene3D" id="1.20.120.1810">
    <property type="match status" value="1"/>
</dbReference>
<comment type="caution">
    <text evidence="10">The sequence shown here is derived from an EMBL/GenBank/DDBJ whole genome shotgun (WGS) entry which is preliminary data.</text>
</comment>
<dbReference type="EMBL" id="JBBMFT010000003">
    <property type="protein sequence ID" value="MEQ2456250.1"/>
    <property type="molecule type" value="Genomic_DNA"/>
</dbReference>
<protein>
    <recommendedName>
        <fullName evidence="7">RNA polymerase sigma factor</fullName>
    </recommendedName>
</protein>
<evidence type="ECO:0000313" key="11">
    <source>
        <dbReference type="Proteomes" id="UP001440599"/>
    </source>
</evidence>
<evidence type="ECO:0000256" key="4">
    <source>
        <dbReference type="ARBA" id="ARBA00023082"/>
    </source>
</evidence>
<dbReference type="InterPro" id="IPR013325">
    <property type="entry name" value="RNA_pol_sigma_r2"/>
</dbReference>
<gene>
    <name evidence="10" type="primary">sigK</name>
    <name evidence="10" type="ORF">WMO45_06920</name>
</gene>
<dbReference type="InterPro" id="IPR000943">
    <property type="entry name" value="RNA_pol_sigma70"/>
</dbReference>